<organism evidence="3 4">
    <name type="scientific">Colletotrichum sojae</name>
    <dbReference type="NCBI Taxonomy" id="2175907"/>
    <lineage>
        <taxon>Eukaryota</taxon>
        <taxon>Fungi</taxon>
        <taxon>Dikarya</taxon>
        <taxon>Ascomycota</taxon>
        <taxon>Pezizomycotina</taxon>
        <taxon>Sordariomycetes</taxon>
        <taxon>Hypocreomycetidae</taxon>
        <taxon>Glomerellales</taxon>
        <taxon>Glomerellaceae</taxon>
        <taxon>Colletotrichum</taxon>
        <taxon>Colletotrichum orchidearum species complex</taxon>
    </lineage>
</organism>
<evidence type="ECO:0000313" key="4">
    <source>
        <dbReference type="Proteomes" id="UP000652219"/>
    </source>
</evidence>
<evidence type="ECO:0008006" key="5">
    <source>
        <dbReference type="Google" id="ProtNLM"/>
    </source>
</evidence>
<keyword evidence="2" id="KW-0472">Membrane</keyword>
<keyword evidence="2" id="KW-1133">Transmembrane helix</keyword>
<keyword evidence="2" id="KW-0812">Transmembrane</keyword>
<dbReference type="AlphaFoldDB" id="A0A8H6JJP8"/>
<dbReference type="EMBL" id="WIGN01000048">
    <property type="protein sequence ID" value="KAF6813921.1"/>
    <property type="molecule type" value="Genomic_DNA"/>
</dbReference>
<keyword evidence="4" id="KW-1185">Reference proteome</keyword>
<accession>A0A8H6JJP8</accession>
<evidence type="ECO:0000256" key="2">
    <source>
        <dbReference type="SAM" id="Phobius"/>
    </source>
</evidence>
<protein>
    <recommendedName>
        <fullName evidence="5">Transmembrane protein</fullName>
    </recommendedName>
</protein>
<feature type="transmembrane region" description="Helical" evidence="2">
    <location>
        <begin position="95"/>
        <end position="118"/>
    </location>
</feature>
<feature type="transmembrane region" description="Helical" evidence="2">
    <location>
        <begin position="169"/>
        <end position="195"/>
    </location>
</feature>
<feature type="transmembrane region" description="Helical" evidence="2">
    <location>
        <begin position="51"/>
        <end position="75"/>
    </location>
</feature>
<reference evidence="3 4" key="1">
    <citation type="journal article" date="2020" name="Phytopathology">
        <title>Genome Sequence Resources of Colletotrichum truncatum, C. plurivorum, C. musicola, and C. sojae: Four Species Pathogenic to Soybean (Glycine max).</title>
        <authorList>
            <person name="Rogerio F."/>
            <person name="Boufleur T.R."/>
            <person name="Ciampi-Guillardi M."/>
            <person name="Sukno S.A."/>
            <person name="Thon M.R."/>
            <person name="Massola Junior N.S."/>
            <person name="Baroncelli R."/>
        </authorList>
    </citation>
    <scope>NUCLEOTIDE SEQUENCE [LARGE SCALE GENOMIC DNA]</scope>
    <source>
        <strain evidence="3 4">LFN0009</strain>
    </source>
</reference>
<dbReference type="Proteomes" id="UP000652219">
    <property type="component" value="Unassembled WGS sequence"/>
</dbReference>
<sequence length="721" mass="78958">MAGLHDSANTSEPLLQELGGLQTKAGLHTVYRLIFNPFTGEDETIIFKNRFVALLAATLHVPALVGAAVLTQFVLKEHFIGARLSSEGKWDSQVTLAIQFAAKFLETLIVASLSTMMSTFIRREITKGRGLPLAAFFAPTDFRSLSFVWSDEFLALLTSRFSSVWKKVAFLALSVLCCLVAAVVAPSAATILLPANDWYTIGGTRVFLDTSHEDIFPLEITANHTLNGSICEVAGNHRCPSSGWETLQHLVAYFPSHMVIDFDNWAIRRPPTLLTVPMPGSLPQMALRIREPFENNTDSSIGHDASASRMMLPHHATGAALAETATIWKNAIQISERKDRNWIRGSDQRVRSAHDVAALQTRCQVSLFDRNRNLSNPVVVFPDVRFEDTIGQNTTIEHPRITRFVQNLDGSVSELLFLDADVTGGLAQNVSVGAVVAVPIAGGNNLALYGCLTSALWTPRKLKVTGDHRVGSDDQDPSPHKWLSGRDESGSRKVTIHTSFANLTNPLVDAANTTVFQRLAAAAGISSIAAGRLAWTAGHVETILNALLANGISRVAPSAKPILQLRDENGTWWRNFFLHRPEAGRRMTYTAFDVSQTDQDRLAALDFAGDVFAYYYTYKDPAVRYSLIGLLAYCVLAVAFVSWSLATGVTGTSWESTPELLALAMRSPAPGDDVMPTSVVEELGPLRRRYCVVVGEGKSLQLQPIDEVDSEETVKVNQEYH</sequence>
<evidence type="ECO:0000313" key="3">
    <source>
        <dbReference type="EMBL" id="KAF6813921.1"/>
    </source>
</evidence>
<name>A0A8H6JJP8_9PEZI</name>
<gene>
    <name evidence="3" type="ORF">CSOJ01_04327</name>
</gene>
<feature type="region of interest" description="Disordered" evidence="1">
    <location>
        <begin position="466"/>
        <end position="489"/>
    </location>
</feature>
<evidence type="ECO:0000256" key="1">
    <source>
        <dbReference type="SAM" id="MobiDB-lite"/>
    </source>
</evidence>
<proteinExistence type="predicted"/>
<comment type="caution">
    <text evidence="3">The sequence shown here is derived from an EMBL/GenBank/DDBJ whole genome shotgun (WGS) entry which is preliminary data.</text>
</comment>